<dbReference type="Proteomes" id="UP001298424">
    <property type="component" value="Unassembled WGS sequence"/>
</dbReference>
<comment type="caution">
    <text evidence="2">The sequence shown here is derived from an EMBL/GenBank/DDBJ whole genome shotgun (WGS) entry which is preliminary data.</text>
</comment>
<keyword evidence="1" id="KW-0472">Membrane</keyword>
<evidence type="ECO:0000256" key="1">
    <source>
        <dbReference type="SAM" id="Phobius"/>
    </source>
</evidence>
<reference evidence="2 3" key="1">
    <citation type="submission" date="2022-02" db="EMBL/GenBank/DDBJ databases">
        <title>Genome sequence data of Kingella unionensis sp. nov. strain CICC 24913 (CCUG 75125).</title>
        <authorList>
            <person name="Xiao M."/>
        </authorList>
    </citation>
    <scope>NUCLEOTIDE SEQUENCE [LARGE SCALE GENOMIC DNA]</scope>
    <source>
        <strain evidence="2 3">CICC 24913</strain>
    </source>
</reference>
<keyword evidence="1" id="KW-1133">Transmembrane helix</keyword>
<organism evidence="2 3">
    <name type="scientific">Kingella pumchi</name>
    <dbReference type="NCBI Taxonomy" id="2779506"/>
    <lineage>
        <taxon>Bacteria</taxon>
        <taxon>Pseudomonadati</taxon>
        <taxon>Pseudomonadota</taxon>
        <taxon>Betaproteobacteria</taxon>
        <taxon>Neisseriales</taxon>
        <taxon>Neisseriaceae</taxon>
        <taxon>Kingella</taxon>
    </lineage>
</organism>
<sequence>MVKVYALLSLLGALLPLIPFGLFLVAHGFDVGLFFDELFYSHISTFFAFDVIVSALVFIAFAVSESLKAGKAWMMWSVLGLVIGVSFALPLFLLFREMAANGKAA</sequence>
<feature type="transmembrane region" description="Helical" evidence="1">
    <location>
        <begin position="38"/>
        <end position="61"/>
    </location>
</feature>
<name>A0ABS9NKX3_9NEIS</name>
<keyword evidence="3" id="KW-1185">Reference proteome</keyword>
<dbReference type="EMBL" id="JAKOOW010000009">
    <property type="protein sequence ID" value="MCG6503447.1"/>
    <property type="molecule type" value="Genomic_DNA"/>
</dbReference>
<evidence type="ECO:0000313" key="2">
    <source>
        <dbReference type="EMBL" id="MCG6503447.1"/>
    </source>
</evidence>
<dbReference type="InterPro" id="IPR021362">
    <property type="entry name" value="DUF2834"/>
</dbReference>
<accession>A0ABS9NKX3</accession>
<dbReference type="Pfam" id="PF11196">
    <property type="entry name" value="DUF2834"/>
    <property type="match status" value="1"/>
</dbReference>
<gene>
    <name evidence="2" type="ORF">MB824_02915</name>
</gene>
<evidence type="ECO:0000313" key="3">
    <source>
        <dbReference type="Proteomes" id="UP001298424"/>
    </source>
</evidence>
<keyword evidence="1" id="KW-0812">Transmembrane</keyword>
<proteinExistence type="predicted"/>
<protein>
    <submittedName>
        <fullName evidence="2">DUF2834 domain-containing protein</fullName>
    </submittedName>
</protein>
<feature type="transmembrane region" description="Helical" evidence="1">
    <location>
        <begin position="73"/>
        <end position="95"/>
    </location>
</feature>
<dbReference type="RefSeq" id="WP_238745809.1">
    <property type="nucleotide sequence ID" value="NZ_JAKOOW010000009.1"/>
</dbReference>